<evidence type="ECO:0000256" key="1">
    <source>
        <dbReference type="SAM" id="MobiDB-lite"/>
    </source>
</evidence>
<gene>
    <name evidence="2" type="ORF">PoB_005562300</name>
</gene>
<proteinExistence type="predicted"/>
<feature type="compositionally biased region" description="Low complexity" evidence="1">
    <location>
        <begin position="1"/>
        <end position="27"/>
    </location>
</feature>
<feature type="region of interest" description="Disordered" evidence="1">
    <location>
        <begin position="1"/>
        <end position="41"/>
    </location>
</feature>
<evidence type="ECO:0000313" key="3">
    <source>
        <dbReference type="Proteomes" id="UP000735302"/>
    </source>
</evidence>
<organism evidence="2 3">
    <name type="scientific">Plakobranchus ocellatus</name>
    <dbReference type="NCBI Taxonomy" id="259542"/>
    <lineage>
        <taxon>Eukaryota</taxon>
        <taxon>Metazoa</taxon>
        <taxon>Spiralia</taxon>
        <taxon>Lophotrochozoa</taxon>
        <taxon>Mollusca</taxon>
        <taxon>Gastropoda</taxon>
        <taxon>Heterobranchia</taxon>
        <taxon>Euthyneura</taxon>
        <taxon>Panpulmonata</taxon>
        <taxon>Sacoglossa</taxon>
        <taxon>Placobranchoidea</taxon>
        <taxon>Plakobranchidae</taxon>
        <taxon>Plakobranchus</taxon>
    </lineage>
</organism>
<sequence length="109" mass="12451">MTIKTTTKSTTAKRQQKQQQQQQQQHTPANNSGLNGERKSKTFSVTVTVKLSNTNSANRNGFSSTKLQQADLFRYQPRVFVYKQIYLRSMYCAGFDDHEGGKKNETPRS</sequence>
<dbReference type="EMBL" id="BLXT01006120">
    <property type="protein sequence ID" value="GFO29118.1"/>
    <property type="molecule type" value="Genomic_DNA"/>
</dbReference>
<reference evidence="2 3" key="1">
    <citation type="journal article" date="2021" name="Elife">
        <title>Chloroplast acquisition without the gene transfer in kleptoplastic sea slugs, Plakobranchus ocellatus.</title>
        <authorList>
            <person name="Maeda T."/>
            <person name="Takahashi S."/>
            <person name="Yoshida T."/>
            <person name="Shimamura S."/>
            <person name="Takaki Y."/>
            <person name="Nagai Y."/>
            <person name="Toyoda A."/>
            <person name="Suzuki Y."/>
            <person name="Arimoto A."/>
            <person name="Ishii H."/>
            <person name="Satoh N."/>
            <person name="Nishiyama T."/>
            <person name="Hasebe M."/>
            <person name="Maruyama T."/>
            <person name="Minagawa J."/>
            <person name="Obokata J."/>
            <person name="Shigenobu S."/>
        </authorList>
    </citation>
    <scope>NUCLEOTIDE SEQUENCE [LARGE SCALE GENOMIC DNA]</scope>
</reference>
<keyword evidence="3" id="KW-1185">Reference proteome</keyword>
<name>A0AAV4CCE8_9GAST</name>
<protein>
    <submittedName>
        <fullName evidence="2">Uncharacterized protein</fullName>
    </submittedName>
</protein>
<evidence type="ECO:0000313" key="2">
    <source>
        <dbReference type="EMBL" id="GFO29118.1"/>
    </source>
</evidence>
<dbReference type="AlphaFoldDB" id="A0AAV4CCE8"/>
<accession>A0AAV4CCE8</accession>
<comment type="caution">
    <text evidence="2">The sequence shown here is derived from an EMBL/GenBank/DDBJ whole genome shotgun (WGS) entry which is preliminary data.</text>
</comment>
<dbReference type="Proteomes" id="UP000735302">
    <property type="component" value="Unassembled WGS sequence"/>
</dbReference>